<evidence type="ECO:0000256" key="5">
    <source>
        <dbReference type="ARBA" id="ARBA00022692"/>
    </source>
</evidence>
<feature type="transmembrane region" description="Helical" evidence="9">
    <location>
        <begin position="84"/>
        <end position="112"/>
    </location>
</feature>
<dbReference type="InterPro" id="IPR003010">
    <property type="entry name" value="C-N_Hydrolase"/>
</dbReference>
<comment type="similarity">
    <text evidence="2 9">Belongs to the CN hydrolase family. Apolipoprotein N-acyltransferase subfamily.</text>
</comment>
<evidence type="ECO:0000256" key="6">
    <source>
        <dbReference type="ARBA" id="ARBA00022989"/>
    </source>
</evidence>
<dbReference type="SUPFAM" id="SSF56317">
    <property type="entry name" value="Carbon-nitrogen hydrolase"/>
    <property type="match status" value="1"/>
</dbReference>
<evidence type="ECO:0000313" key="12">
    <source>
        <dbReference type="Proteomes" id="UP000001508"/>
    </source>
</evidence>
<gene>
    <name evidence="9" type="primary">lnt</name>
    <name evidence="11" type="ordered locus">DaAHT2_0458</name>
</gene>
<evidence type="ECO:0000313" key="11">
    <source>
        <dbReference type="EMBL" id="ADH85164.1"/>
    </source>
</evidence>
<dbReference type="InParanoid" id="D6Z007"/>
<keyword evidence="12" id="KW-1185">Reference proteome</keyword>
<dbReference type="InterPro" id="IPR036526">
    <property type="entry name" value="C-N_Hydrolase_sf"/>
</dbReference>
<dbReference type="Pfam" id="PF20154">
    <property type="entry name" value="LNT_N"/>
    <property type="match status" value="1"/>
</dbReference>
<keyword evidence="5 9" id="KW-0812">Transmembrane</keyword>
<dbReference type="InterPro" id="IPR045378">
    <property type="entry name" value="LNT_N"/>
</dbReference>
<comment type="caution">
    <text evidence="9">Lacks conserved residue(s) required for the propagation of feature annotation.</text>
</comment>
<protein>
    <recommendedName>
        <fullName evidence="9">Apolipoprotein N-acyltransferase</fullName>
        <shortName evidence="9">ALP N-acyltransferase</shortName>
        <ecNumber evidence="9">2.3.1.269</ecNumber>
    </recommendedName>
</protein>
<dbReference type="GO" id="GO:0016410">
    <property type="term" value="F:N-acyltransferase activity"/>
    <property type="evidence" value="ECO:0007669"/>
    <property type="project" value="UniProtKB-UniRule"/>
</dbReference>
<dbReference type="Pfam" id="PF00795">
    <property type="entry name" value="CN_hydrolase"/>
    <property type="match status" value="1"/>
</dbReference>
<keyword evidence="6 9" id="KW-1133">Transmembrane helix</keyword>
<dbReference type="eggNOG" id="COG0815">
    <property type="taxonomic scope" value="Bacteria"/>
</dbReference>
<feature type="transmembrane region" description="Helical" evidence="9">
    <location>
        <begin position="250"/>
        <end position="268"/>
    </location>
</feature>
<dbReference type="Gene3D" id="3.60.110.10">
    <property type="entry name" value="Carbon-nitrogen hydrolase"/>
    <property type="match status" value="1"/>
</dbReference>
<comment type="function">
    <text evidence="9">Catalyzes the phospholipid dependent N-acylation of the N-terminal cysteine of apolipoprotein, the last step in lipoprotein maturation.</text>
</comment>
<dbReference type="PANTHER" id="PTHR38686">
    <property type="entry name" value="APOLIPOPROTEIN N-ACYLTRANSFERASE"/>
    <property type="match status" value="1"/>
</dbReference>
<dbReference type="AlphaFoldDB" id="D6Z007"/>
<evidence type="ECO:0000256" key="7">
    <source>
        <dbReference type="ARBA" id="ARBA00023136"/>
    </source>
</evidence>
<dbReference type="PANTHER" id="PTHR38686:SF1">
    <property type="entry name" value="APOLIPOPROTEIN N-ACYLTRANSFERASE"/>
    <property type="match status" value="1"/>
</dbReference>
<dbReference type="KEGG" id="dak:DaAHT2_0458"/>
<reference evidence="12" key="1">
    <citation type="submission" date="2010-02" db="EMBL/GenBank/DDBJ databases">
        <title>Complete sequence of Desulfurivibrio alkaliphilus AHT2.</title>
        <authorList>
            <consortium name="US DOE Joint Genome Institute"/>
            <person name="Pitluck S."/>
            <person name="Chertkov O."/>
            <person name="Detter J.C."/>
            <person name="Han C."/>
            <person name="Tapia R."/>
            <person name="Larimer F."/>
            <person name="Land M."/>
            <person name="Hauser L."/>
            <person name="Kyrpides N."/>
            <person name="Mikhailova N."/>
            <person name="Sorokin D.Y."/>
            <person name="Muyzer G."/>
            <person name="Woyke T."/>
        </authorList>
    </citation>
    <scope>NUCLEOTIDE SEQUENCE [LARGE SCALE GENOMIC DNA]</scope>
    <source>
        <strain evidence="12">DSM 19089 / UNIQEM U267 / AHT2</strain>
    </source>
</reference>
<dbReference type="PROSITE" id="PS50263">
    <property type="entry name" value="CN_HYDROLASE"/>
    <property type="match status" value="1"/>
</dbReference>
<dbReference type="HOGENOM" id="CLU_019563_1_2_7"/>
<feature type="transmembrane region" description="Helical" evidence="9">
    <location>
        <begin position="553"/>
        <end position="572"/>
    </location>
</feature>
<name>D6Z007_DESAT</name>
<dbReference type="FunCoup" id="D6Z007">
    <property type="interactions" value="283"/>
</dbReference>
<proteinExistence type="inferred from homology"/>
<keyword evidence="9" id="KW-0997">Cell inner membrane</keyword>
<evidence type="ECO:0000256" key="1">
    <source>
        <dbReference type="ARBA" id="ARBA00004651"/>
    </source>
</evidence>
<evidence type="ECO:0000256" key="4">
    <source>
        <dbReference type="ARBA" id="ARBA00022679"/>
    </source>
</evidence>
<organism evidence="11 12">
    <name type="scientific">Desulfurivibrio alkaliphilus (strain DSM 19089 / UNIQEM U267 / AHT2)</name>
    <dbReference type="NCBI Taxonomy" id="589865"/>
    <lineage>
        <taxon>Bacteria</taxon>
        <taxon>Pseudomonadati</taxon>
        <taxon>Thermodesulfobacteriota</taxon>
        <taxon>Desulfobulbia</taxon>
        <taxon>Desulfobulbales</taxon>
        <taxon>Desulfobulbaceae</taxon>
        <taxon>Desulfurivibrio</taxon>
    </lineage>
</organism>
<accession>D6Z007</accession>
<keyword evidence="11" id="KW-0449">Lipoprotein</keyword>
<dbReference type="UniPathway" id="UPA00666"/>
<keyword evidence="4 9" id="KW-0808">Transferase</keyword>
<dbReference type="OrthoDB" id="9804277at2"/>
<evidence type="ECO:0000259" key="10">
    <source>
        <dbReference type="PROSITE" id="PS50263"/>
    </source>
</evidence>
<dbReference type="STRING" id="589865.DaAHT2_0458"/>
<evidence type="ECO:0000256" key="8">
    <source>
        <dbReference type="ARBA" id="ARBA00023315"/>
    </source>
</evidence>
<dbReference type="InterPro" id="IPR004563">
    <property type="entry name" value="Apolipo_AcylTrfase"/>
</dbReference>
<feature type="domain" description="CN hydrolase" evidence="10">
    <location>
        <begin position="288"/>
        <end position="537"/>
    </location>
</feature>
<feature type="transmembrane region" description="Helical" evidence="9">
    <location>
        <begin position="169"/>
        <end position="191"/>
    </location>
</feature>
<comment type="subcellular location">
    <subcellularLocation>
        <location evidence="9">Cell inner membrane</location>
        <topology evidence="9">Multi-pass membrane protein</topology>
    </subcellularLocation>
    <subcellularLocation>
        <location evidence="1">Cell membrane</location>
        <topology evidence="1">Multi-pass membrane protein</topology>
    </subcellularLocation>
</comment>
<dbReference type="Proteomes" id="UP000001508">
    <property type="component" value="Chromosome"/>
</dbReference>
<evidence type="ECO:0000256" key="2">
    <source>
        <dbReference type="ARBA" id="ARBA00010065"/>
    </source>
</evidence>
<dbReference type="GO" id="GO:0042158">
    <property type="term" value="P:lipoprotein biosynthetic process"/>
    <property type="evidence" value="ECO:0007669"/>
    <property type="project" value="UniProtKB-UniRule"/>
</dbReference>
<keyword evidence="3 9" id="KW-1003">Cell membrane</keyword>
<dbReference type="NCBIfam" id="TIGR00546">
    <property type="entry name" value="lnt"/>
    <property type="match status" value="1"/>
</dbReference>
<keyword evidence="8 9" id="KW-0012">Acyltransferase</keyword>
<comment type="pathway">
    <text evidence="9">Protein modification; lipoprotein biosynthesis (N-acyl transfer).</text>
</comment>
<dbReference type="CDD" id="cd07571">
    <property type="entry name" value="ALP_N-acyl_transferase"/>
    <property type="match status" value="1"/>
</dbReference>
<evidence type="ECO:0000256" key="9">
    <source>
        <dbReference type="HAMAP-Rule" id="MF_01148"/>
    </source>
</evidence>
<dbReference type="GO" id="GO:0005886">
    <property type="term" value="C:plasma membrane"/>
    <property type="evidence" value="ECO:0007669"/>
    <property type="project" value="UniProtKB-SubCell"/>
</dbReference>
<dbReference type="EMBL" id="CP001940">
    <property type="protein sequence ID" value="ADH85164.1"/>
    <property type="molecule type" value="Genomic_DNA"/>
</dbReference>
<feature type="transmembrane region" description="Helical" evidence="9">
    <location>
        <begin position="124"/>
        <end position="149"/>
    </location>
</feature>
<dbReference type="HAMAP" id="MF_01148">
    <property type="entry name" value="Lnt"/>
    <property type="match status" value="1"/>
</dbReference>
<sequence length="577" mass="62938">MGMGGMGKISLAALSGLLLFFSSPGSGGHALLAWMALAPLLLAIQQLDWRRAAGLGLLAGVVYHLPLLHWITIVLGDYGGVHPLVAALALGLLVIYMSLYPAVFAALLVTLTGWGGNDNRHRGLVLWAPAVIWVGLDVLRARLFTGFPWQDLGYSQYQLPLLTQVADLGGHHAITFLIVLSSTLLALLVIVQQHRIFGRSAKLTYRGYAALDCLPEPAALLNDYGTSDRQVGTPGERFPYRRTVALPGRWSLALAVLLLISSVAYGSLRLQQFDKILATAPVLETAVVQGNIPQEEKWDQQLRFATVQRYLELSEATAAGPEKPPTLIVWPETALPFYPLEHHLFYDIIDFAAQHGSCLLVGAPHRELDNDRQLQYYNSAMLISPDPAVQQPAGIYRKQHLVPFGEYIPLRRLLPFFAPVVETLGDFTPGPEPALLTCADRKIGTLICFEAIFPRLARQMTAGGAELLVNITNDAWFGLSNAPHQHLSMAALRAVENRRSLARAANTGISVMITPDGRLHQATQLFVPDARHAALPLPAPAGKMNSLFTAGGYLFGLLCLLLLSAGIVRHIYVIKRV</sequence>
<keyword evidence="7 9" id="KW-0472">Membrane</keyword>
<comment type="catalytic activity">
    <reaction evidence="9">
        <text>N-terminal S-1,2-diacyl-sn-glyceryl-L-cysteinyl-[lipoprotein] + a glycerophospholipid = N-acyl-S-1,2-diacyl-sn-glyceryl-L-cysteinyl-[lipoprotein] + a 2-acyl-sn-glycero-3-phospholipid + H(+)</text>
        <dbReference type="Rhea" id="RHEA:48228"/>
        <dbReference type="Rhea" id="RHEA-COMP:14681"/>
        <dbReference type="Rhea" id="RHEA-COMP:14684"/>
        <dbReference type="ChEBI" id="CHEBI:15378"/>
        <dbReference type="ChEBI" id="CHEBI:136912"/>
        <dbReference type="ChEBI" id="CHEBI:140656"/>
        <dbReference type="ChEBI" id="CHEBI:140657"/>
        <dbReference type="ChEBI" id="CHEBI:140660"/>
        <dbReference type="EC" id="2.3.1.269"/>
    </reaction>
</comment>
<evidence type="ECO:0000256" key="3">
    <source>
        <dbReference type="ARBA" id="ARBA00022475"/>
    </source>
</evidence>
<dbReference type="EC" id="2.3.1.269" evidence="9"/>